<sequence>MFYVYVLKSLSHSNFYIGSSENPEKRLNKEHNMGKVRYTKGRRPWILVYKERYLTRSEARKRELFLKSGKGRKFLDKILTNE</sequence>
<keyword evidence="2" id="KW-0255">Endonuclease</keyword>
<dbReference type="EMBL" id="PCXE01000017">
    <property type="protein sequence ID" value="PIR26582.1"/>
    <property type="molecule type" value="Genomic_DNA"/>
</dbReference>
<feature type="domain" description="GIY-YIG" evidence="1">
    <location>
        <begin position="1"/>
        <end position="76"/>
    </location>
</feature>
<keyword evidence="2" id="KW-0378">Hydrolase</keyword>
<dbReference type="SUPFAM" id="SSF82771">
    <property type="entry name" value="GIY-YIG endonuclease"/>
    <property type="match status" value="1"/>
</dbReference>
<dbReference type="GO" id="GO:0004519">
    <property type="term" value="F:endonuclease activity"/>
    <property type="evidence" value="ECO:0007669"/>
    <property type="project" value="UniProtKB-KW"/>
</dbReference>
<dbReference type="CDD" id="cd10449">
    <property type="entry name" value="GIY-YIG_SLX1_like"/>
    <property type="match status" value="1"/>
</dbReference>
<proteinExistence type="predicted"/>
<dbReference type="AlphaFoldDB" id="A0A2H0PWZ2"/>
<dbReference type="PROSITE" id="PS50164">
    <property type="entry name" value="GIY_YIG"/>
    <property type="match status" value="1"/>
</dbReference>
<dbReference type="InterPro" id="IPR000305">
    <property type="entry name" value="GIY-YIG_endonuc"/>
</dbReference>
<protein>
    <submittedName>
        <fullName evidence="2">Endonuclease</fullName>
    </submittedName>
</protein>
<dbReference type="Pfam" id="PF01541">
    <property type="entry name" value="GIY-YIG"/>
    <property type="match status" value="1"/>
</dbReference>
<dbReference type="Proteomes" id="UP000236846">
    <property type="component" value="Unassembled WGS sequence"/>
</dbReference>
<comment type="caution">
    <text evidence="2">The sequence shown here is derived from an EMBL/GenBank/DDBJ whole genome shotgun (WGS) entry which is preliminary data.</text>
</comment>
<gene>
    <name evidence="2" type="ORF">COV41_00945</name>
</gene>
<keyword evidence="2" id="KW-0540">Nuclease</keyword>
<dbReference type="InterPro" id="IPR035901">
    <property type="entry name" value="GIY-YIG_endonuc_sf"/>
</dbReference>
<name>A0A2H0PWZ2_9BACT</name>
<evidence type="ECO:0000313" key="2">
    <source>
        <dbReference type="EMBL" id="PIR26582.1"/>
    </source>
</evidence>
<dbReference type="Gene3D" id="3.40.1440.10">
    <property type="entry name" value="GIY-YIG endonuclease"/>
    <property type="match status" value="1"/>
</dbReference>
<accession>A0A2H0PWZ2</accession>
<organism evidence="2 3">
    <name type="scientific">Candidatus Brennerbacteria bacterium CG11_big_fil_rev_8_21_14_0_20_43_10</name>
    <dbReference type="NCBI Taxonomy" id="1974523"/>
    <lineage>
        <taxon>Bacteria</taxon>
        <taxon>Candidatus Brenneribacteriota</taxon>
    </lineage>
</organism>
<evidence type="ECO:0000259" key="1">
    <source>
        <dbReference type="PROSITE" id="PS50164"/>
    </source>
</evidence>
<evidence type="ECO:0000313" key="3">
    <source>
        <dbReference type="Proteomes" id="UP000236846"/>
    </source>
</evidence>
<reference evidence="2 3" key="1">
    <citation type="submission" date="2017-09" db="EMBL/GenBank/DDBJ databases">
        <title>Depth-based differentiation of microbial function through sediment-hosted aquifers and enrichment of novel symbionts in the deep terrestrial subsurface.</title>
        <authorList>
            <person name="Probst A.J."/>
            <person name="Ladd B."/>
            <person name="Jarett J.K."/>
            <person name="Geller-Mcgrath D.E."/>
            <person name="Sieber C.M."/>
            <person name="Emerson J.B."/>
            <person name="Anantharaman K."/>
            <person name="Thomas B.C."/>
            <person name="Malmstrom R."/>
            <person name="Stieglmeier M."/>
            <person name="Klingl A."/>
            <person name="Woyke T."/>
            <person name="Ryan C.M."/>
            <person name="Banfield J.F."/>
        </authorList>
    </citation>
    <scope>NUCLEOTIDE SEQUENCE [LARGE SCALE GENOMIC DNA]</scope>
    <source>
        <strain evidence="2">CG11_big_fil_rev_8_21_14_0_20_43_10</strain>
    </source>
</reference>